<organism evidence="1">
    <name type="scientific">marine sediment metagenome</name>
    <dbReference type="NCBI Taxonomy" id="412755"/>
    <lineage>
        <taxon>unclassified sequences</taxon>
        <taxon>metagenomes</taxon>
        <taxon>ecological metagenomes</taxon>
    </lineage>
</organism>
<dbReference type="EMBL" id="BARS01011552">
    <property type="protein sequence ID" value="GAF91183.1"/>
    <property type="molecule type" value="Genomic_DNA"/>
</dbReference>
<accession>X0TCE6</accession>
<reference evidence="1" key="1">
    <citation type="journal article" date="2014" name="Front. Microbiol.">
        <title>High frequency of phylogenetically diverse reductive dehalogenase-homologous genes in deep subseafloor sedimentary metagenomes.</title>
        <authorList>
            <person name="Kawai M."/>
            <person name="Futagami T."/>
            <person name="Toyoda A."/>
            <person name="Takaki Y."/>
            <person name="Nishi S."/>
            <person name="Hori S."/>
            <person name="Arai W."/>
            <person name="Tsubouchi T."/>
            <person name="Morono Y."/>
            <person name="Uchiyama I."/>
            <person name="Ito T."/>
            <person name="Fujiyama A."/>
            <person name="Inagaki F."/>
            <person name="Takami H."/>
        </authorList>
    </citation>
    <scope>NUCLEOTIDE SEQUENCE</scope>
    <source>
        <strain evidence="1">Expedition CK06-06</strain>
    </source>
</reference>
<comment type="caution">
    <text evidence="1">The sequence shown here is derived from an EMBL/GenBank/DDBJ whole genome shotgun (WGS) entry which is preliminary data.</text>
</comment>
<proteinExistence type="predicted"/>
<feature type="non-terminal residue" evidence="1">
    <location>
        <position position="1"/>
    </location>
</feature>
<name>X0TCE6_9ZZZZ</name>
<dbReference type="AlphaFoldDB" id="X0TCE6"/>
<gene>
    <name evidence="1" type="ORF">S01H1_20968</name>
</gene>
<evidence type="ECO:0000313" key="1">
    <source>
        <dbReference type="EMBL" id="GAF91183.1"/>
    </source>
</evidence>
<sequence>GYKKGDIGKVVNEHGYLIEVFIPHRTSTSGYKPNVTYHACFTTPATKAEYDAQTPFITLDNVEYSEATLRSIIKKVIG</sequence>
<protein>
    <submittedName>
        <fullName evidence="1">Uncharacterized protein</fullName>
    </submittedName>
</protein>